<keyword evidence="3" id="KW-0436">Ligase</keyword>
<comment type="caution">
    <text evidence="7">The sequence shown here is derived from an EMBL/GenBank/DDBJ whole genome shotgun (WGS) entry which is preliminary data.</text>
</comment>
<dbReference type="PANTHER" id="PTHR24096:SF149">
    <property type="entry name" value="AMP-BINDING DOMAIN-CONTAINING PROTEIN-RELATED"/>
    <property type="match status" value="1"/>
</dbReference>
<dbReference type="InterPro" id="IPR000873">
    <property type="entry name" value="AMP-dep_synth/lig_dom"/>
</dbReference>
<dbReference type="InterPro" id="IPR025110">
    <property type="entry name" value="AMP-bd_C"/>
</dbReference>
<dbReference type="SUPFAM" id="SSF56801">
    <property type="entry name" value="Acetyl-CoA synthetase-like"/>
    <property type="match status" value="1"/>
</dbReference>
<comment type="catalytic activity">
    <reaction evidence="4">
        <text>(E)-4-coumarate + ATP + CoA = (E)-4-coumaroyl-CoA + AMP + diphosphate</text>
        <dbReference type="Rhea" id="RHEA:19641"/>
        <dbReference type="ChEBI" id="CHEBI:12876"/>
        <dbReference type="ChEBI" id="CHEBI:30616"/>
        <dbReference type="ChEBI" id="CHEBI:33019"/>
        <dbReference type="ChEBI" id="CHEBI:57287"/>
        <dbReference type="ChEBI" id="CHEBI:85008"/>
        <dbReference type="ChEBI" id="CHEBI:456215"/>
        <dbReference type="EC" id="6.2.1.12"/>
    </reaction>
    <physiologicalReaction direction="left-to-right" evidence="4">
        <dbReference type="Rhea" id="RHEA:19642"/>
    </physiologicalReaction>
</comment>
<feature type="domain" description="AMP-binding enzyme C-terminal" evidence="6">
    <location>
        <begin position="285"/>
        <end position="339"/>
    </location>
</feature>
<evidence type="ECO:0000313" key="8">
    <source>
        <dbReference type="Proteomes" id="UP000541444"/>
    </source>
</evidence>
<dbReference type="Pfam" id="PF13193">
    <property type="entry name" value="AMP-binding_C"/>
    <property type="match status" value="1"/>
</dbReference>
<dbReference type="InterPro" id="IPR042099">
    <property type="entry name" value="ANL_N_sf"/>
</dbReference>
<evidence type="ECO:0000259" key="6">
    <source>
        <dbReference type="Pfam" id="PF13193"/>
    </source>
</evidence>
<sequence>MPASSRIRTELMESSVMDKYMVSISPSIGILGIGGRPKVISPVVDSFEPLKPVIIVVEAFTESARPKTSIALQNKTSVALSVWMRSVWFFCVHLFLFVALERGHADLPFSDFFSMAICFGSSRNAPLQIKSFWNVLISYGTRMTSQVNVCHLDGFEIGNGIKWCGFPIKGYGMTEAGSVLSMGVAFAKEPLEIKSGSCGTVIRNAEIKIIDPDTSAFLPRNKPGENLQIMKGYLNDPEAWERTIDKEGWLHTGDIGYIDDDDEIFIVDRLKKLIKYEGFQVAPVELEAMLLTHPKISDLAIVSMKDDNAGEVPVAFVVWANRYKITEEEIKQFISKQVTLFPHPIPNLLEGSLMDWFNTMSLK</sequence>
<keyword evidence="8" id="KW-1185">Reference proteome</keyword>
<dbReference type="GO" id="GO:0016207">
    <property type="term" value="F:4-coumarate-CoA ligase activity"/>
    <property type="evidence" value="ECO:0007669"/>
    <property type="project" value="UniProtKB-EC"/>
</dbReference>
<dbReference type="EC" id="6.2.1.12" evidence="2"/>
<evidence type="ECO:0000256" key="3">
    <source>
        <dbReference type="ARBA" id="ARBA00022598"/>
    </source>
</evidence>
<evidence type="ECO:0000259" key="5">
    <source>
        <dbReference type="Pfam" id="PF00501"/>
    </source>
</evidence>
<dbReference type="Gene3D" id="3.30.300.30">
    <property type="match status" value="1"/>
</dbReference>
<dbReference type="InterPro" id="IPR045851">
    <property type="entry name" value="AMP-bd_C_sf"/>
</dbReference>
<evidence type="ECO:0000313" key="7">
    <source>
        <dbReference type="EMBL" id="KAF6138507.1"/>
    </source>
</evidence>
<gene>
    <name evidence="7" type="ORF">GIB67_022541</name>
</gene>
<evidence type="ECO:0000256" key="4">
    <source>
        <dbReference type="ARBA" id="ARBA00034252"/>
    </source>
</evidence>
<feature type="domain" description="AMP-dependent synthetase/ligase" evidence="5">
    <location>
        <begin position="168"/>
        <end position="233"/>
    </location>
</feature>
<dbReference type="EMBL" id="JACGCM010002569">
    <property type="protein sequence ID" value="KAF6138507.1"/>
    <property type="molecule type" value="Genomic_DNA"/>
</dbReference>
<dbReference type="Gene3D" id="3.40.50.12780">
    <property type="entry name" value="N-terminal domain of ligase-like"/>
    <property type="match status" value="1"/>
</dbReference>
<reference evidence="7 8" key="1">
    <citation type="journal article" date="2020" name="IScience">
        <title>Genome Sequencing of the Endangered Kingdonia uniflora (Circaeasteraceae, Ranunculales) Reveals Potential Mechanisms of Evolutionary Specialization.</title>
        <authorList>
            <person name="Sun Y."/>
            <person name="Deng T."/>
            <person name="Zhang A."/>
            <person name="Moore M.J."/>
            <person name="Landis J.B."/>
            <person name="Lin N."/>
            <person name="Zhang H."/>
            <person name="Zhang X."/>
            <person name="Huang J."/>
            <person name="Zhang X."/>
            <person name="Sun H."/>
            <person name="Wang H."/>
        </authorList>
    </citation>
    <scope>NUCLEOTIDE SEQUENCE [LARGE SCALE GENOMIC DNA]</scope>
    <source>
        <strain evidence="7">TB1705</strain>
        <tissue evidence="7">Leaf</tissue>
    </source>
</reference>
<dbReference type="PANTHER" id="PTHR24096">
    <property type="entry name" value="LONG-CHAIN-FATTY-ACID--COA LIGASE"/>
    <property type="match status" value="1"/>
</dbReference>
<dbReference type="Proteomes" id="UP000541444">
    <property type="component" value="Unassembled WGS sequence"/>
</dbReference>
<name>A0A7J7L7A3_9MAGN</name>
<accession>A0A7J7L7A3</accession>
<protein>
    <recommendedName>
        <fullName evidence="2">4-coumarate--CoA ligase</fullName>
        <ecNumber evidence="2">6.2.1.12</ecNumber>
    </recommendedName>
</protein>
<comment type="similarity">
    <text evidence="1">Belongs to the ATP-dependent AMP-binding enzyme family.</text>
</comment>
<dbReference type="AlphaFoldDB" id="A0A7J7L7A3"/>
<dbReference type="OrthoDB" id="10253869at2759"/>
<dbReference type="Pfam" id="PF00501">
    <property type="entry name" value="AMP-binding"/>
    <property type="match status" value="1"/>
</dbReference>
<evidence type="ECO:0000256" key="2">
    <source>
        <dbReference type="ARBA" id="ARBA00012959"/>
    </source>
</evidence>
<evidence type="ECO:0000256" key="1">
    <source>
        <dbReference type="ARBA" id="ARBA00006432"/>
    </source>
</evidence>
<proteinExistence type="inferred from homology"/>
<organism evidence="7 8">
    <name type="scientific">Kingdonia uniflora</name>
    <dbReference type="NCBI Taxonomy" id="39325"/>
    <lineage>
        <taxon>Eukaryota</taxon>
        <taxon>Viridiplantae</taxon>
        <taxon>Streptophyta</taxon>
        <taxon>Embryophyta</taxon>
        <taxon>Tracheophyta</taxon>
        <taxon>Spermatophyta</taxon>
        <taxon>Magnoliopsida</taxon>
        <taxon>Ranunculales</taxon>
        <taxon>Circaeasteraceae</taxon>
        <taxon>Kingdonia</taxon>
    </lineage>
</organism>